<evidence type="ECO:0000256" key="3">
    <source>
        <dbReference type="ARBA" id="ARBA00008397"/>
    </source>
</evidence>
<name>A0A6J6PAG0_9ZZZZ</name>
<organism evidence="7">
    <name type="scientific">freshwater metagenome</name>
    <dbReference type="NCBI Taxonomy" id="449393"/>
    <lineage>
        <taxon>unclassified sequences</taxon>
        <taxon>metagenomes</taxon>
        <taxon>ecological metagenomes</taxon>
    </lineage>
</organism>
<reference evidence="7" key="1">
    <citation type="submission" date="2020-05" db="EMBL/GenBank/DDBJ databases">
        <authorList>
            <person name="Chiriac C."/>
            <person name="Salcher M."/>
            <person name="Ghai R."/>
            <person name="Kavagutti S V."/>
        </authorList>
    </citation>
    <scope>NUCLEOTIDE SEQUENCE</scope>
</reference>
<gene>
    <name evidence="7" type="ORF">UFOPK2646_00158</name>
</gene>
<dbReference type="GO" id="GO:0042840">
    <property type="term" value="P:D-glucuronate catabolic process"/>
    <property type="evidence" value="ECO:0007669"/>
    <property type="project" value="TreeGrafter"/>
</dbReference>
<dbReference type="EMBL" id="CAEZYB010000009">
    <property type="protein sequence ID" value="CAB4695606.1"/>
    <property type="molecule type" value="Genomic_DNA"/>
</dbReference>
<dbReference type="AlphaFoldDB" id="A0A6J6PAG0"/>
<evidence type="ECO:0000313" key="7">
    <source>
        <dbReference type="EMBL" id="CAB4695606.1"/>
    </source>
</evidence>
<evidence type="ECO:0000256" key="4">
    <source>
        <dbReference type="ARBA" id="ARBA00012546"/>
    </source>
</evidence>
<dbReference type="InterPro" id="IPR003766">
    <property type="entry name" value="Uronate_isomerase"/>
</dbReference>
<protein>
    <recommendedName>
        <fullName evidence="5">Uronate isomerase</fullName>
        <ecNumber evidence="4">5.3.1.12</ecNumber>
    </recommendedName>
</protein>
<dbReference type="GO" id="GO:0019698">
    <property type="term" value="P:D-galacturonate catabolic process"/>
    <property type="evidence" value="ECO:0007669"/>
    <property type="project" value="TreeGrafter"/>
</dbReference>
<dbReference type="PANTHER" id="PTHR30068:SF4">
    <property type="entry name" value="URONATE ISOMERASE"/>
    <property type="match status" value="1"/>
</dbReference>
<dbReference type="NCBIfam" id="NF002794">
    <property type="entry name" value="PRK02925.1"/>
    <property type="match status" value="1"/>
</dbReference>
<evidence type="ECO:0000256" key="1">
    <source>
        <dbReference type="ARBA" id="ARBA00001165"/>
    </source>
</evidence>
<dbReference type="Gene3D" id="3.20.20.140">
    <property type="entry name" value="Metal-dependent hydrolases"/>
    <property type="match status" value="1"/>
</dbReference>
<dbReference type="EC" id="5.3.1.12" evidence="4"/>
<comment type="pathway">
    <text evidence="2">Carbohydrate metabolism; pentose and glucuronate interconversion.</text>
</comment>
<dbReference type="UniPathway" id="UPA00246"/>
<comment type="similarity">
    <text evidence="3">Belongs to the metallo-dependent hydrolases superfamily. Uronate isomerase family.</text>
</comment>
<sequence length="456" mass="51754">MYKDRFLGTDTNQLPLARELYEIMRSYPILSPHGHVDAQMLNENQPFINPVELLIKPDHYITRMLMSQGVTFDEIHSGDPRTAWKVFTSHWRAFRSTPSRIWMLETFNSLFEISDSNLAERPDYLYDQIQERLADSDFLPQSLFAKFGIEVLATTNATSDSLSDHLALASLDLGGRVIPTFRPDDVSDPEHPAWRSSLLALENSSGQECGSFESLMKALRIRRDYFVSRGATATDHGVLSARTINATQDSKESLFARLLAGESTPEDASTFRAIMLFEHARMASEDGLVMQLHPGSLRNYDASVFKDYGADKGFDIPLETHYVKELAPLLEVFGFNPNFRMVLFTLDESAYSRELAPLAGAYPSLRLGPPWWFHDSLNGMERWRESVTETAGFYNTVGFIDDTRAFCSIPVRHDVARRFDAGYLSREVARHRISKTDAVELAADIAYNLSKDFFRL</sequence>
<dbReference type="InterPro" id="IPR032466">
    <property type="entry name" value="Metal_Hydrolase"/>
</dbReference>
<evidence type="ECO:0000256" key="6">
    <source>
        <dbReference type="ARBA" id="ARBA00023235"/>
    </source>
</evidence>
<evidence type="ECO:0000256" key="5">
    <source>
        <dbReference type="ARBA" id="ARBA00020555"/>
    </source>
</evidence>
<dbReference type="PANTHER" id="PTHR30068">
    <property type="entry name" value="URONATE ISOMERASE"/>
    <property type="match status" value="1"/>
</dbReference>
<accession>A0A6J6PAG0</accession>
<evidence type="ECO:0000256" key="2">
    <source>
        <dbReference type="ARBA" id="ARBA00004892"/>
    </source>
</evidence>
<comment type="catalytic activity">
    <reaction evidence="1">
        <text>D-glucuronate = D-fructuronate</text>
        <dbReference type="Rhea" id="RHEA:13049"/>
        <dbReference type="ChEBI" id="CHEBI:58720"/>
        <dbReference type="ChEBI" id="CHEBI:59863"/>
        <dbReference type="EC" id="5.3.1.12"/>
    </reaction>
</comment>
<dbReference type="GO" id="GO:0008880">
    <property type="term" value="F:glucuronate isomerase activity"/>
    <property type="evidence" value="ECO:0007669"/>
    <property type="project" value="UniProtKB-EC"/>
</dbReference>
<dbReference type="Gene3D" id="1.10.2020.10">
    <property type="entry name" value="uronate isomerase, domain 2, chain A"/>
    <property type="match status" value="1"/>
</dbReference>
<dbReference type="SUPFAM" id="SSF51556">
    <property type="entry name" value="Metallo-dependent hydrolases"/>
    <property type="match status" value="1"/>
</dbReference>
<keyword evidence="6" id="KW-0413">Isomerase</keyword>
<proteinExistence type="inferred from homology"/>
<dbReference type="Pfam" id="PF02614">
    <property type="entry name" value="UxaC"/>
    <property type="match status" value="1"/>
</dbReference>